<dbReference type="PROSITE" id="PS00444">
    <property type="entry name" value="POLYPRENYL_SYNTHASE_2"/>
    <property type="match status" value="1"/>
</dbReference>
<dbReference type="GO" id="GO:0016114">
    <property type="term" value="P:terpenoid biosynthetic process"/>
    <property type="evidence" value="ECO:0007669"/>
    <property type="project" value="UniProtKB-ARBA"/>
</dbReference>
<dbReference type="EC" id="2.5.1.10" evidence="3"/>
<comment type="cofactor">
    <cofactor evidence="1">
        <name>Mg(2+)</name>
        <dbReference type="ChEBI" id="CHEBI:18420"/>
    </cofactor>
</comment>
<evidence type="ECO:0000256" key="5">
    <source>
        <dbReference type="ARBA" id="ARBA00022679"/>
    </source>
</evidence>
<keyword evidence="8" id="KW-0414">Isoprene biosynthesis</keyword>
<accession>A0A1I3CWB4</accession>
<evidence type="ECO:0000256" key="1">
    <source>
        <dbReference type="ARBA" id="ARBA00001946"/>
    </source>
</evidence>
<dbReference type="Proteomes" id="UP000198668">
    <property type="component" value="Unassembled WGS sequence"/>
</dbReference>
<name>A0A1I3CWB4_9LACT</name>
<dbReference type="Pfam" id="PF00348">
    <property type="entry name" value="polyprenyl_synt"/>
    <property type="match status" value="1"/>
</dbReference>
<dbReference type="SFLD" id="SFLDS00005">
    <property type="entry name" value="Isoprenoid_Synthase_Type_I"/>
    <property type="match status" value="1"/>
</dbReference>
<dbReference type="GO" id="GO:0046872">
    <property type="term" value="F:metal ion binding"/>
    <property type="evidence" value="ECO:0007669"/>
    <property type="project" value="UniProtKB-KW"/>
</dbReference>
<dbReference type="AlphaFoldDB" id="A0A1I3CWB4"/>
<dbReference type="NCBIfam" id="NF045485">
    <property type="entry name" value="FPPsyn"/>
    <property type="match status" value="1"/>
</dbReference>
<dbReference type="SUPFAM" id="SSF48576">
    <property type="entry name" value="Terpenoid synthases"/>
    <property type="match status" value="1"/>
</dbReference>
<dbReference type="InterPro" id="IPR008949">
    <property type="entry name" value="Isoprenoid_synthase_dom_sf"/>
</dbReference>
<dbReference type="InterPro" id="IPR033749">
    <property type="entry name" value="Polyprenyl_synt_CS"/>
</dbReference>
<dbReference type="SFLD" id="SFLDG01017">
    <property type="entry name" value="Polyprenyl_Transferase_Like"/>
    <property type="match status" value="1"/>
</dbReference>
<sequence length="310" mass="34041">MNKGTAMLNQFMQREMPLVEKYMMEKIDEIDAENTTLIEAMRYSLNAGGKRIRPLLLLSTLVSLGGKKEDGYDAAAALECVHTYSLIHDDLPAMDDDHLRRGKPTNHIIFGEAVAILTGDGLLTQAFQILADSQQTAETKVLLIQSLAQAAGPSGMVAGQVADMEGEQKSLSLEDLKQLHRKKTGALLKFAVYAGCLLSGSSQERTKLMDQYAEHLGLAFQIRDDILDIIGTTETLGKETGMDEAHHKSTYPSLLGLEGAKHALQQTLDAAEESLKKAEALNGSEKNKLDPQLLQEMIYLFALPIKEEKQ</sequence>
<dbReference type="FunFam" id="1.10.600.10:FF:000001">
    <property type="entry name" value="Geranylgeranyl diphosphate synthase"/>
    <property type="match status" value="1"/>
</dbReference>
<evidence type="ECO:0000313" key="15">
    <source>
        <dbReference type="Proteomes" id="UP000198668"/>
    </source>
</evidence>
<dbReference type="InterPro" id="IPR053378">
    <property type="entry name" value="Prenyl_diphosphate_synthase"/>
</dbReference>
<evidence type="ECO:0000256" key="9">
    <source>
        <dbReference type="ARBA" id="ARBA00032380"/>
    </source>
</evidence>
<proteinExistence type="inferred from homology"/>
<gene>
    <name evidence="14" type="ORF">SAMN04489868_12422</name>
</gene>
<organism evidence="14 15">
    <name type="scientific">Pisciglobus halotolerans</name>
    <dbReference type="NCBI Taxonomy" id="745365"/>
    <lineage>
        <taxon>Bacteria</taxon>
        <taxon>Bacillati</taxon>
        <taxon>Bacillota</taxon>
        <taxon>Bacilli</taxon>
        <taxon>Lactobacillales</taxon>
        <taxon>Carnobacteriaceae</taxon>
    </lineage>
</organism>
<dbReference type="GO" id="GO:0004337">
    <property type="term" value="F:(2E,6E)-farnesyl diphosphate synthase activity"/>
    <property type="evidence" value="ECO:0007669"/>
    <property type="project" value="UniProtKB-EC"/>
</dbReference>
<feature type="coiled-coil region" evidence="13">
    <location>
        <begin position="254"/>
        <end position="288"/>
    </location>
</feature>
<evidence type="ECO:0000313" key="14">
    <source>
        <dbReference type="EMBL" id="SFH78790.1"/>
    </source>
</evidence>
<evidence type="ECO:0000256" key="11">
    <source>
        <dbReference type="ARBA" id="ARBA00049399"/>
    </source>
</evidence>
<dbReference type="Gene3D" id="1.10.600.10">
    <property type="entry name" value="Farnesyl Diphosphate Synthase"/>
    <property type="match status" value="1"/>
</dbReference>
<keyword evidence="6" id="KW-0479">Metal-binding</keyword>
<protein>
    <recommendedName>
        <fullName evidence="4">Farnesyl diphosphate synthase</fullName>
        <ecNumber evidence="3">2.5.1.10</ecNumber>
    </recommendedName>
    <alternativeName>
        <fullName evidence="10">(2E,6E)-farnesyl diphosphate synthase</fullName>
    </alternativeName>
    <alternativeName>
        <fullName evidence="9">Geranyltranstransferase</fullName>
    </alternativeName>
</protein>
<dbReference type="PROSITE" id="PS00723">
    <property type="entry name" value="POLYPRENYL_SYNTHASE_1"/>
    <property type="match status" value="1"/>
</dbReference>
<keyword evidence="7" id="KW-0460">Magnesium</keyword>
<dbReference type="EMBL" id="FOQE01000024">
    <property type="protein sequence ID" value="SFH78790.1"/>
    <property type="molecule type" value="Genomic_DNA"/>
</dbReference>
<dbReference type="InterPro" id="IPR000092">
    <property type="entry name" value="Polyprenyl_synt"/>
</dbReference>
<evidence type="ECO:0000256" key="8">
    <source>
        <dbReference type="ARBA" id="ARBA00023229"/>
    </source>
</evidence>
<dbReference type="PANTHER" id="PTHR43281:SF1">
    <property type="entry name" value="FARNESYL DIPHOSPHATE SYNTHASE"/>
    <property type="match status" value="1"/>
</dbReference>
<evidence type="ECO:0000256" key="6">
    <source>
        <dbReference type="ARBA" id="ARBA00022723"/>
    </source>
</evidence>
<reference evidence="14 15" key="1">
    <citation type="submission" date="2016-10" db="EMBL/GenBank/DDBJ databases">
        <authorList>
            <person name="de Groot N.N."/>
        </authorList>
    </citation>
    <scope>NUCLEOTIDE SEQUENCE [LARGE SCALE GENOMIC DNA]</scope>
    <source>
        <strain evidence="14 15">DSM 27630</strain>
    </source>
</reference>
<keyword evidence="13" id="KW-0175">Coiled coil</keyword>
<dbReference type="PANTHER" id="PTHR43281">
    <property type="entry name" value="FARNESYL DIPHOSPHATE SYNTHASE"/>
    <property type="match status" value="1"/>
</dbReference>
<evidence type="ECO:0000256" key="3">
    <source>
        <dbReference type="ARBA" id="ARBA00012439"/>
    </source>
</evidence>
<dbReference type="CDD" id="cd00685">
    <property type="entry name" value="Trans_IPPS_HT"/>
    <property type="match status" value="1"/>
</dbReference>
<evidence type="ECO:0000256" key="2">
    <source>
        <dbReference type="ARBA" id="ARBA00006706"/>
    </source>
</evidence>
<evidence type="ECO:0000256" key="12">
    <source>
        <dbReference type="RuleBase" id="RU004466"/>
    </source>
</evidence>
<comment type="catalytic activity">
    <reaction evidence="11">
        <text>isopentenyl diphosphate + (2E)-geranyl diphosphate = (2E,6E)-farnesyl diphosphate + diphosphate</text>
        <dbReference type="Rhea" id="RHEA:19361"/>
        <dbReference type="ChEBI" id="CHEBI:33019"/>
        <dbReference type="ChEBI" id="CHEBI:58057"/>
        <dbReference type="ChEBI" id="CHEBI:128769"/>
        <dbReference type="ChEBI" id="CHEBI:175763"/>
        <dbReference type="EC" id="2.5.1.10"/>
    </reaction>
</comment>
<evidence type="ECO:0000256" key="13">
    <source>
        <dbReference type="SAM" id="Coils"/>
    </source>
</evidence>
<dbReference type="RefSeq" id="WP_245741887.1">
    <property type="nucleotide sequence ID" value="NZ_FOQE01000024.1"/>
</dbReference>
<evidence type="ECO:0000256" key="4">
    <source>
        <dbReference type="ARBA" id="ARBA00015100"/>
    </source>
</evidence>
<evidence type="ECO:0000256" key="7">
    <source>
        <dbReference type="ARBA" id="ARBA00022842"/>
    </source>
</evidence>
<keyword evidence="15" id="KW-1185">Reference proteome</keyword>
<dbReference type="GO" id="GO:0005737">
    <property type="term" value="C:cytoplasm"/>
    <property type="evidence" value="ECO:0007669"/>
    <property type="project" value="UniProtKB-ARBA"/>
</dbReference>
<comment type="similarity">
    <text evidence="2 12">Belongs to the FPP/GGPP synthase family.</text>
</comment>
<evidence type="ECO:0000256" key="10">
    <source>
        <dbReference type="ARBA" id="ARBA00032873"/>
    </source>
</evidence>
<keyword evidence="5 12" id="KW-0808">Transferase</keyword>